<dbReference type="PROSITE" id="PS51257">
    <property type="entry name" value="PROKAR_LIPOPROTEIN"/>
    <property type="match status" value="1"/>
</dbReference>
<dbReference type="RefSeq" id="WP_146382259.1">
    <property type="nucleotide sequence ID" value="NZ_VOEJ01000005.1"/>
</dbReference>
<evidence type="ECO:0008006" key="4">
    <source>
        <dbReference type="Google" id="ProtNLM"/>
    </source>
</evidence>
<keyword evidence="1" id="KW-1133">Transmembrane helix</keyword>
<reference evidence="2 3" key="1">
    <citation type="submission" date="2019-07" db="EMBL/GenBank/DDBJ databases">
        <authorList>
            <person name="Kim J."/>
        </authorList>
    </citation>
    <scope>NUCLEOTIDE SEQUENCE [LARGE SCALE GENOMIC DNA]</scope>
    <source>
        <strain evidence="3">dk17</strain>
    </source>
</reference>
<feature type="transmembrane region" description="Helical" evidence="1">
    <location>
        <begin position="6"/>
        <end position="26"/>
    </location>
</feature>
<protein>
    <recommendedName>
        <fullName evidence="4">Lipoprotein</fullName>
    </recommendedName>
</protein>
<organism evidence="2 3">
    <name type="scientific">Mucilaginibacter pallidiroseus</name>
    <dbReference type="NCBI Taxonomy" id="2599295"/>
    <lineage>
        <taxon>Bacteria</taxon>
        <taxon>Pseudomonadati</taxon>
        <taxon>Bacteroidota</taxon>
        <taxon>Sphingobacteriia</taxon>
        <taxon>Sphingobacteriales</taxon>
        <taxon>Sphingobacteriaceae</taxon>
        <taxon>Mucilaginibacter</taxon>
    </lineage>
</organism>
<dbReference type="EMBL" id="VOEJ01000005">
    <property type="protein sequence ID" value="TWR29077.1"/>
    <property type="molecule type" value="Genomic_DNA"/>
</dbReference>
<dbReference type="OrthoDB" id="676083at2"/>
<evidence type="ECO:0000256" key="1">
    <source>
        <dbReference type="SAM" id="Phobius"/>
    </source>
</evidence>
<evidence type="ECO:0000313" key="3">
    <source>
        <dbReference type="Proteomes" id="UP000320042"/>
    </source>
</evidence>
<keyword evidence="1" id="KW-0472">Membrane</keyword>
<proteinExistence type="predicted"/>
<dbReference type="AlphaFoldDB" id="A0A563UCH9"/>
<keyword evidence="1" id="KW-0812">Transmembrane</keyword>
<name>A0A563UCH9_9SPHI</name>
<sequence>MGCFNIKHFLLAAIGCIFFISGCLWLSPTKELDLKSFTITVPKNWSYKPTEGIDSFVGEIIGPFVNLNFDFSEMGYANSLIQTEQDFIKAERYSRSCNFCKPGITYISEKDATKAITDEMRRTGIKNRKHIKIAPNPVYETKETIRSPLTKEKAKFHNPDFIADLTYQDSTISVPVNIPEDIKSHNFRFDTTSKFIIKTVWPKFTGKGMTGIYIKSKTSALNFKMSAYNLPKQQQDEVLKAFKTIQIKGELVSP</sequence>
<evidence type="ECO:0000313" key="2">
    <source>
        <dbReference type="EMBL" id="TWR29077.1"/>
    </source>
</evidence>
<accession>A0A563UCH9</accession>
<gene>
    <name evidence="2" type="ORF">FPZ43_12515</name>
</gene>
<keyword evidence="3" id="KW-1185">Reference proteome</keyword>
<comment type="caution">
    <text evidence="2">The sequence shown here is derived from an EMBL/GenBank/DDBJ whole genome shotgun (WGS) entry which is preliminary data.</text>
</comment>
<dbReference type="Proteomes" id="UP000320042">
    <property type="component" value="Unassembled WGS sequence"/>
</dbReference>